<evidence type="ECO:0000313" key="4">
    <source>
        <dbReference type="EMBL" id="UXN69423.1"/>
    </source>
</evidence>
<gene>
    <name evidence="4" type="ORF">N8A98_19685</name>
</gene>
<dbReference type="InterPro" id="IPR006680">
    <property type="entry name" value="Amidohydro-rel"/>
</dbReference>
<evidence type="ECO:0000256" key="2">
    <source>
        <dbReference type="ARBA" id="ARBA00022801"/>
    </source>
</evidence>
<evidence type="ECO:0000313" key="5">
    <source>
        <dbReference type="Proteomes" id="UP001061862"/>
    </source>
</evidence>
<proteinExistence type="inferred from homology"/>
<keyword evidence="2" id="KW-0378">Hydrolase</keyword>
<dbReference type="PANTHER" id="PTHR43794">
    <property type="entry name" value="AMINOHYDROLASE SSNA-RELATED"/>
    <property type="match status" value="1"/>
</dbReference>
<name>A0ABY6CB04_9HYPH</name>
<dbReference type="EMBL" id="CP104965">
    <property type="protein sequence ID" value="UXN69423.1"/>
    <property type="molecule type" value="Genomic_DNA"/>
</dbReference>
<feature type="domain" description="Amidohydrolase-related" evidence="3">
    <location>
        <begin position="13"/>
        <end position="309"/>
    </location>
</feature>
<protein>
    <submittedName>
        <fullName evidence="4">Amidohydrolase family protein</fullName>
    </submittedName>
</protein>
<evidence type="ECO:0000259" key="3">
    <source>
        <dbReference type="Pfam" id="PF01979"/>
    </source>
</evidence>
<organism evidence="4 5">
    <name type="scientific">Devosia neptuniae</name>
    <dbReference type="NCBI Taxonomy" id="191302"/>
    <lineage>
        <taxon>Bacteria</taxon>
        <taxon>Pseudomonadati</taxon>
        <taxon>Pseudomonadota</taxon>
        <taxon>Alphaproteobacteria</taxon>
        <taxon>Hyphomicrobiales</taxon>
        <taxon>Devosiaceae</taxon>
        <taxon>Devosia</taxon>
    </lineage>
</organism>
<dbReference type="Pfam" id="PF01979">
    <property type="entry name" value="Amidohydro_1"/>
    <property type="match status" value="1"/>
</dbReference>
<reference evidence="4 5" key="1">
    <citation type="submission" date="2022-09" db="EMBL/GenBank/DDBJ databases">
        <title>Interaction between co-microsymbionts with complementary sets of symbiotic genes in legume-rhizobium systems.</title>
        <authorList>
            <person name="Safronova V."/>
            <person name="Sazanova A."/>
            <person name="Afonin A."/>
            <person name="Chirak E."/>
        </authorList>
    </citation>
    <scope>NUCLEOTIDE SEQUENCE [LARGE SCALE GENOMIC DNA]</scope>
    <source>
        <strain evidence="4 5">A18/4-1</strain>
    </source>
</reference>
<dbReference type="InterPro" id="IPR032466">
    <property type="entry name" value="Metal_Hydrolase"/>
</dbReference>
<dbReference type="Proteomes" id="UP001061862">
    <property type="component" value="Chromosome"/>
</dbReference>
<dbReference type="InterPro" id="IPR050287">
    <property type="entry name" value="MTA/SAH_deaminase"/>
</dbReference>
<comment type="similarity">
    <text evidence="1">Belongs to the metallo-dependent hydrolases superfamily. ATZ/TRZ family.</text>
</comment>
<sequence>MAAPIERGDNGRWIMPAPINAHDHGYGIRTLDFGALDDALEPWIPHMRLRPRTDPYLEALVGFARLARQGVGATMHCHNSLNADRLVEEAQAVCRAAGDVGIRLGLSCPLLDFDAWAYGGGPERLRAHMSADEWELVGATAPHYRPIEEQLASVRAIVDTCSSDMVSVQLGPIGPQWCSDRLLEAIADLSAATGLRIHMHLLESPRQRRWLDRRFPQGVLTFLDEIGFLSQRLSVAHGVQLRPAEYGLMIERGVQLVSNPSANLRLRSGIAPVAAARRAGLAVAVGLDGTGLDDDQDWWRELRLFHLLHGGNGLAPELSPQQTLDRVFAAGRTVLGLSGEGDAVELDGAALLADAMFDDLDPASVILTRATGRHVLDMNVAGQSVIENGALVRVDYEASRLELRQQALLDRPRLLAERERVRILVEATRRYYADWGW</sequence>
<dbReference type="PANTHER" id="PTHR43794:SF11">
    <property type="entry name" value="AMIDOHYDROLASE-RELATED DOMAIN-CONTAINING PROTEIN"/>
    <property type="match status" value="1"/>
</dbReference>
<dbReference type="Gene3D" id="3.20.20.140">
    <property type="entry name" value="Metal-dependent hydrolases"/>
    <property type="match status" value="1"/>
</dbReference>
<accession>A0ABY6CB04</accession>
<dbReference type="RefSeq" id="WP_262167874.1">
    <property type="nucleotide sequence ID" value="NZ_CP104965.1"/>
</dbReference>
<keyword evidence="5" id="KW-1185">Reference proteome</keyword>
<evidence type="ECO:0000256" key="1">
    <source>
        <dbReference type="ARBA" id="ARBA00006745"/>
    </source>
</evidence>
<dbReference type="SUPFAM" id="SSF51556">
    <property type="entry name" value="Metallo-dependent hydrolases"/>
    <property type="match status" value="1"/>
</dbReference>